<reference evidence="1" key="1">
    <citation type="thesis" date="2020" institute="ProQuest LLC" country="789 East Eisenhower Parkway, Ann Arbor, MI, USA">
        <title>Comparative Genomics and Chromosome Evolution.</title>
        <authorList>
            <person name="Mudd A.B."/>
        </authorList>
    </citation>
    <scope>NUCLEOTIDE SEQUENCE</scope>
    <source>
        <strain evidence="1">Female2</strain>
        <tissue evidence="1">Blood</tissue>
    </source>
</reference>
<dbReference type="EMBL" id="JAACNH010000002">
    <property type="protein sequence ID" value="KAG8450941.1"/>
    <property type="molecule type" value="Genomic_DNA"/>
</dbReference>
<keyword evidence="2" id="KW-1185">Reference proteome</keyword>
<dbReference type="AlphaFoldDB" id="A0A8T2K8N4"/>
<accession>A0A8T2K8N4</accession>
<comment type="caution">
    <text evidence="1">The sequence shown here is derived from an EMBL/GenBank/DDBJ whole genome shotgun (WGS) entry which is preliminary data.</text>
</comment>
<proteinExistence type="predicted"/>
<evidence type="ECO:0000313" key="1">
    <source>
        <dbReference type="EMBL" id="KAG8450941.1"/>
    </source>
</evidence>
<name>A0A8T2K8N4_9PIPI</name>
<evidence type="ECO:0000313" key="2">
    <source>
        <dbReference type="Proteomes" id="UP000812440"/>
    </source>
</evidence>
<dbReference type="Proteomes" id="UP000812440">
    <property type="component" value="Chromosome 2"/>
</dbReference>
<gene>
    <name evidence="1" type="ORF">GDO86_003283</name>
</gene>
<protein>
    <submittedName>
        <fullName evidence="1">Uncharacterized protein</fullName>
    </submittedName>
</protein>
<organism evidence="1 2">
    <name type="scientific">Hymenochirus boettgeri</name>
    <name type="common">Congo dwarf clawed frog</name>
    <dbReference type="NCBI Taxonomy" id="247094"/>
    <lineage>
        <taxon>Eukaryota</taxon>
        <taxon>Metazoa</taxon>
        <taxon>Chordata</taxon>
        <taxon>Craniata</taxon>
        <taxon>Vertebrata</taxon>
        <taxon>Euteleostomi</taxon>
        <taxon>Amphibia</taxon>
        <taxon>Batrachia</taxon>
        <taxon>Anura</taxon>
        <taxon>Pipoidea</taxon>
        <taxon>Pipidae</taxon>
        <taxon>Pipinae</taxon>
        <taxon>Hymenochirus</taxon>
    </lineage>
</organism>
<sequence>MWYITSLRSTCSPRHLSGLHCTMKRPHMACVMGTHVVQVQNHSGPMTMNIYGFTLVLCRPPSFFSSTCLAWALHMHNSSGSV</sequence>